<dbReference type="AlphaFoldDB" id="A0A679FQ89"/>
<keyword evidence="1 3" id="KW-0479">Metal-binding</keyword>
<sequence>MKLIDQVACSIISEAGYGEMFTHRTGHGLGIEVHEEPYLMSSNERPLEEGMVASVEPGIYLTGKFGVRIEDIVVVTSNGAERLNHFSRDLIKIKC</sequence>
<dbReference type="PANTHER" id="PTHR46112">
    <property type="entry name" value="AMINOPEPTIDASE"/>
    <property type="match status" value="1"/>
</dbReference>
<gene>
    <name evidence="5" type="ORF">GsuE55_36550</name>
</gene>
<evidence type="ECO:0000259" key="4">
    <source>
        <dbReference type="Pfam" id="PF00557"/>
    </source>
</evidence>
<evidence type="ECO:0000256" key="2">
    <source>
        <dbReference type="ARBA" id="ARBA00022801"/>
    </source>
</evidence>
<dbReference type="PROSITE" id="PS00491">
    <property type="entry name" value="PROLINE_PEPTIDASE"/>
    <property type="match status" value="1"/>
</dbReference>
<feature type="domain" description="Peptidase M24" evidence="4">
    <location>
        <begin position="3"/>
        <end position="76"/>
    </location>
</feature>
<proteinExistence type="inferred from homology"/>
<comment type="similarity">
    <text evidence="3">Belongs to the peptidase M24B family.</text>
</comment>
<dbReference type="Gene3D" id="3.90.230.10">
    <property type="entry name" value="Creatinase/methionine aminopeptidase superfamily"/>
    <property type="match status" value="1"/>
</dbReference>
<dbReference type="PANTHER" id="PTHR46112:SF3">
    <property type="entry name" value="AMINOPEPTIDASE YPDF"/>
    <property type="match status" value="1"/>
</dbReference>
<protein>
    <recommendedName>
        <fullName evidence="4">Peptidase M24 domain-containing protein</fullName>
    </recommendedName>
</protein>
<keyword evidence="2" id="KW-0378">Hydrolase</keyword>
<dbReference type="InterPro" id="IPR036005">
    <property type="entry name" value="Creatinase/aminopeptidase-like"/>
</dbReference>
<dbReference type="InterPro" id="IPR000994">
    <property type="entry name" value="Pept_M24"/>
</dbReference>
<dbReference type="GO" id="GO:0046872">
    <property type="term" value="F:metal ion binding"/>
    <property type="evidence" value="ECO:0007669"/>
    <property type="project" value="UniProtKB-KW"/>
</dbReference>
<evidence type="ECO:0000256" key="1">
    <source>
        <dbReference type="ARBA" id="ARBA00022723"/>
    </source>
</evidence>
<evidence type="ECO:0000313" key="6">
    <source>
        <dbReference type="Proteomes" id="UP000501421"/>
    </source>
</evidence>
<reference evidence="6" key="1">
    <citation type="journal article" date="2020" name="Microbiol. Resour. Announc.">
        <title>Complete Genome Sequence of Geobacillus sp. Strain E55-1, Isolated from Mine Geyser in Japan.</title>
        <authorList>
            <person name="Miyazaki K."/>
            <person name="Hase E."/>
            <person name="Tokito N."/>
        </authorList>
    </citation>
    <scope>NUCLEOTIDE SEQUENCE [LARGE SCALE GENOMIC DNA]</scope>
    <source>
        <strain evidence="6">E55-1</strain>
    </source>
</reference>
<accession>A0A679FQ89</accession>
<dbReference type="SUPFAM" id="SSF55920">
    <property type="entry name" value="Creatinase/aminopeptidase"/>
    <property type="match status" value="1"/>
</dbReference>
<dbReference type="InterPro" id="IPR050659">
    <property type="entry name" value="Peptidase_M24B"/>
</dbReference>
<dbReference type="EMBL" id="AP022557">
    <property type="protein sequence ID" value="BBW98822.1"/>
    <property type="molecule type" value="Genomic_DNA"/>
</dbReference>
<keyword evidence="6" id="KW-1185">Reference proteome</keyword>
<dbReference type="Pfam" id="PF00557">
    <property type="entry name" value="Peptidase_M24"/>
    <property type="match status" value="1"/>
</dbReference>
<evidence type="ECO:0000256" key="3">
    <source>
        <dbReference type="RuleBase" id="RU000590"/>
    </source>
</evidence>
<dbReference type="InterPro" id="IPR001131">
    <property type="entry name" value="Peptidase_M24B_aminopep-P_CS"/>
</dbReference>
<dbReference type="GO" id="GO:0016787">
    <property type="term" value="F:hydrolase activity"/>
    <property type="evidence" value="ECO:0007669"/>
    <property type="project" value="UniProtKB-KW"/>
</dbReference>
<evidence type="ECO:0000313" key="5">
    <source>
        <dbReference type="EMBL" id="BBW98822.1"/>
    </source>
</evidence>
<dbReference type="Proteomes" id="UP000501421">
    <property type="component" value="Chromosome"/>
</dbReference>
<name>A0A679FQ89_9BACL</name>
<organism evidence="5 6">
    <name type="scientific">Geobacillus subterraneus</name>
    <dbReference type="NCBI Taxonomy" id="129338"/>
    <lineage>
        <taxon>Bacteria</taxon>
        <taxon>Bacillati</taxon>
        <taxon>Bacillota</taxon>
        <taxon>Bacilli</taxon>
        <taxon>Bacillales</taxon>
        <taxon>Anoxybacillaceae</taxon>
        <taxon>Geobacillus</taxon>
    </lineage>
</organism>